<sequence length="101" mass="10653">MVLNVASPDNETDSYELRKRSLAPGETLTVTQAVDATTVGSHAMQVLVYSDGYAHRYDASEPMTVAVEAKGLGGPIDAPDYALAALVASVGVLGAIVYRRR</sequence>
<feature type="transmembrane region" description="Helical" evidence="1">
    <location>
        <begin position="81"/>
        <end position="98"/>
    </location>
</feature>
<organism evidence="2 3">
    <name type="scientific">Halobaculum litoreum</name>
    <dbReference type="NCBI Taxonomy" id="3031998"/>
    <lineage>
        <taxon>Archaea</taxon>
        <taxon>Methanobacteriati</taxon>
        <taxon>Methanobacteriota</taxon>
        <taxon>Stenosarchaea group</taxon>
        <taxon>Halobacteria</taxon>
        <taxon>Halobacteriales</taxon>
        <taxon>Haloferacaceae</taxon>
        <taxon>Halobaculum</taxon>
    </lineage>
</organism>
<comment type="caution">
    <text evidence="2">The sequence shown here is derived from an EMBL/GenBank/DDBJ whole genome shotgun (WGS) entry which is preliminary data.</text>
</comment>
<accession>A0ABD5XS82</accession>
<name>A0ABD5XS82_9EURY</name>
<evidence type="ECO:0000313" key="3">
    <source>
        <dbReference type="Proteomes" id="UP001596368"/>
    </source>
</evidence>
<dbReference type="Proteomes" id="UP001596368">
    <property type="component" value="Unassembled WGS sequence"/>
</dbReference>
<keyword evidence="1" id="KW-0812">Transmembrane</keyword>
<evidence type="ECO:0000256" key="1">
    <source>
        <dbReference type="SAM" id="Phobius"/>
    </source>
</evidence>
<reference evidence="2 3" key="1">
    <citation type="journal article" date="2019" name="Int. J. Syst. Evol. Microbiol.">
        <title>The Global Catalogue of Microorganisms (GCM) 10K type strain sequencing project: providing services to taxonomists for standard genome sequencing and annotation.</title>
        <authorList>
            <consortium name="The Broad Institute Genomics Platform"/>
            <consortium name="The Broad Institute Genome Sequencing Center for Infectious Disease"/>
            <person name="Wu L."/>
            <person name="Ma J."/>
        </authorList>
    </citation>
    <scope>NUCLEOTIDE SEQUENCE [LARGE SCALE GENOMIC DNA]</scope>
    <source>
        <strain evidence="2 3">DT92</strain>
    </source>
</reference>
<keyword evidence="1" id="KW-0472">Membrane</keyword>
<keyword evidence="3" id="KW-1185">Reference proteome</keyword>
<gene>
    <name evidence="2" type="ORF">ACFQRB_08190</name>
</gene>
<dbReference type="EMBL" id="JBHSZG010000001">
    <property type="protein sequence ID" value="MFC7136504.1"/>
    <property type="molecule type" value="Genomic_DNA"/>
</dbReference>
<protein>
    <recommendedName>
        <fullName evidence="4">PGF-CTERM protein</fullName>
    </recommendedName>
</protein>
<dbReference type="AlphaFoldDB" id="A0ABD5XS82"/>
<keyword evidence="1" id="KW-1133">Transmembrane helix</keyword>
<evidence type="ECO:0008006" key="4">
    <source>
        <dbReference type="Google" id="ProtNLM"/>
    </source>
</evidence>
<proteinExistence type="predicted"/>
<evidence type="ECO:0000313" key="2">
    <source>
        <dbReference type="EMBL" id="MFC7136504.1"/>
    </source>
</evidence>